<dbReference type="EMBL" id="QZAN01000215">
    <property type="protein sequence ID" value="THW54994.1"/>
    <property type="molecule type" value="Genomic_DNA"/>
</dbReference>
<dbReference type="Proteomes" id="UP000310421">
    <property type="component" value="Unassembled WGS sequence"/>
</dbReference>
<dbReference type="SUPFAM" id="SSF57701">
    <property type="entry name" value="Zn2/Cys6 DNA-binding domain"/>
    <property type="match status" value="1"/>
</dbReference>
<dbReference type="Pfam" id="PF00172">
    <property type="entry name" value="Zn_clus"/>
    <property type="match status" value="1"/>
</dbReference>
<keyword evidence="3" id="KW-0805">Transcription regulation</keyword>
<evidence type="ECO:0000256" key="7">
    <source>
        <dbReference type="SAM" id="MobiDB-lite"/>
    </source>
</evidence>
<dbReference type="PANTHER" id="PTHR36206">
    <property type="entry name" value="ASPERCRYPTIN BIOSYNTHESIS CLUSTER-SPECIFIC TRANSCRIPTION REGULATOR ATNN-RELATED"/>
    <property type="match status" value="1"/>
</dbReference>
<sequence length="665" mass="75079">MEVKPKRQRKSGTKYSKTACRTCKIRRVKCDEGRPDCRNCVSTGRTCDGYHSGVPSREMASQRPLLPASASPPTIVTISRLPSSSTFSTTLEDHNSFQFFIQHIVAGLKLISPTHEWITLSLQLAVTEPAVYFAIAACGSVANIRLAKNYHCYFAPPSPVKQKINLRQYCKATAALQKYIDRAASGQASIEPVLLCCLLFVSYETYQDETGLAMQHLKLGRRTIEDSIAGRLEFSSKQTSKDVIAAFDWMGSQSTNRGRKELSSGDVLQDKPSNGISTYFTSLEHAKQALDRLSTTASDWRTDLLALATEYIATTDSWNTRPAIRECIIYCVSRSMHLIPGHHLLCREAELIQVHTSWLRGLKLLQQDSTLRRDLIHMQIQHFYSTFTLQTARDTYGKSIDRFDAQAAAILDLVEEYLRPDTTYPRRPTSPSQKGSNAQLYPYTPLPQQQEYCFALEYAILPTLFSICLRIRHSATRKRALHLLRTANRREAGQSSAELCHYADAFIALEESSPSDAVGEVAEEARLLEVVIESAGYLEEQGATLRKTKPGQPRYLKCENCEMESDVTENIKDSCNYHEGELETNDDFWVDDDQYDHDPSYPLESEYHRKTFPEGFIWDCCDEQLDAPGCIVQKHEHKLDKQHDKVDGREATGEDGPVAKKARIE</sequence>
<dbReference type="PROSITE" id="PS00463">
    <property type="entry name" value="ZN2_CY6_FUNGAL_1"/>
    <property type="match status" value="1"/>
</dbReference>
<evidence type="ECO:0000259" key="8">
    <source>
        <dbReference type="PROSITE" id="PS50048"/>
    </source>
</evidence>
<reference evidence="9 10" key="1">
    <citation type="submission" date="2018-10" db="EMBL/GenBank/DDBJ databases">
        <title>Fifty Aureobasidium pullulans genomes reveal a recombining polyextremotolerant generalist.</title>
        <authorList>
            <person name="Gostincar C."/>
            <person name="Turk M."/>
            <person name="Zajc J."/>
            <person name="Gunde-Cimerman N."/>
        </authorList>
    </citation>
    <scope>NUCLEOTIDE SEQUENCE [LARGE SCALE GENOMIC DNA]</scope>
    <source>
        <strain evidence="9 10">EXF-10751</strain>
    </source>
</reference>
<dbReference type="InterPro" id="IPR052360">
    <property type="entry name" value="Transcr_Regulatory_Proteins"/>
</dbReference>
<evidence type="ECO:0000256" key="2">
    <source>
        <dbReference type="ARBA" id="ARBA00022833"/>
    </source>
</evidence>
<keyword evidence="4" id="KW-0238">DNA-binding</keyword>
<protein>
    <recommendedName>
        <fullName evidence="8">Zn(2)-C6 fungal-type domain-containing protein</fullName>
    </recommendedName>
</protein>
<feature type="region of interest" description="Disordered" evidence="7">
    <location>
        <begin position="421"/>
        <end position="440"/>
    </location>
</feature>
<dbReference type="PANTHER" id="PTHR36206:SF12">
    <property type="entry name" value="ASPERCRYPTIN BIOSYNTHESIS CLUSTER-SPECIFIC TRANSCRIPTION REGULATOR ATNN-RELATED"/>
    <property type="match status" value="1"/>
</dbReference>
<keyword evidence="5" id="KW-0804">Transcription</keyword>
<evidence type="ECO:0000256" key="1">
    <source>
        <dbReference type="ARBA" id="ARBA00022723"/>
    </source>
</evidence>
<accession>A0A4V4ILN0</accession>
<proteinExistence type="predicted"/>
<keyword evidence="6" id="KW-0539">Nucleus</keyword>
<dbReference type="GO" id="GO:0000981">
    <property type="term" value="F:DNA-binding transcription factor activity, RNA polymerase II-specific"/>
    <property type="evidence" value="ECO:0007669"/>
    <property type="project" value="InterPro"/>
</dbReference>
<name>A0A4V4ILN0_AURPU</name>
<gene>
    <name evidence="9" type="ORF">D6D20_09807</name>
</gene>
<dbReference type="GO" id="GO:0003677">
    <property type="term" value="F:DNA binding"/>
    <property type="evidence" value="ECO:0007669"/>
    <property type="project" value="UniProtKB-KW"/>
</dbReference>
<comment type="caution">
    <text evidence="9">The sequence shown here is derived from an EMBL/GenBank/DDBJ whole genome shotgun (WGS) entry which is preliminary data.</text>
</comment>
<dbReference type="InterPro" id="IPR001138">
    <property type="entry name" value="Zn2Cys6_DnaBD"/>
</dbReference>
<keyword evidence="1" id="KW-0479">Metal-binding</keyword>
<feature type="region of interest" description="Disordered" evidence="7">
    <location>
        <begin position="637"/>
        <end position="665"/>
    </location>
</feature>
<dbReference type="Gene3D" id="4.10.240.10">
    <property type="entry name" value="Zn(2)-C6 fungal-type DNA-binding domain"/>
    <property type="match status" value="1"/>
</dbReference>
<evidence type="ECO:0000313" key="9">
    <source>
        <dbReference type="EMBL" id="THW54994.1"/>
    </source>
</evidence>
<dbReference type="InterPro" id="IPR036864">
    <property type="entry name" value="Zn2-C6_fun-type_DNA-bd_sf"/>
</dbReference>
<evidence type="ECO:0000256" key="5">
    <source>
        <dbReference type="ARBA" id="ARBA00023163"/>
    </source>
</evidence>
<dbReference type="SMART" id="SM00066">
    <property type="entry name" value="GAL4"/>
    <property type="match status" value="1"/>
</dbReference>
<feature type="domain" description="Zn(2)-C6 fungal-type" evidence="8">
    <location>
        <begin position="19"/>
        <end position="47"/>
    </location>
</feature>
<dbReference type="PROSITE" id="PS50048">
    <property type="entry name" value="ZN2_CY6_FUNGAL_2"/>
    <property type="match status" value="1"/>
</dbReference>
<dbReference type="CDD" id="cd00067">
    <property type="entry name" value="GAL4"/>
    <property type="match status" value="1"/>
</dbReference>
<feature type="compositionally biased region" description="Basic and acidic residues" evidence="7">
    <location>
        <begin position="637"/>
        <end position="652"/>
    </location>
</feature>
<evidence type="ECO:0000256" key="4">
    <source>
        <dbReference type="ARBA" id="ARBA00023125"/>
    </source>
</evidence>
<dbReference type="GO" id="GO:0008270">
    <property type="term" value="F:zinc ion binding"/>
    <property type="evidence" value="ECO:0007669"/>
    <property type="project" value="InterPro"/>
</dbReference>
<evidence type="ECO:0000256" key="6">
    <source>
        <dbReference type="ARBA" id="ARBA00023242"/>
    </source>
</evidence>
<dbReference type="AlphaFoldDB" id="A0A4V4ILN0"/>
<evidence type="ECO:0000256" key="3">
    <source>
        <dbReference type="ARBA" id="ARBA00023015"/>
    </source>
</evidence>
<keyword evidence="2" id="KW-0862">Zinc</keyword>
<evidence type="ECO:0000313" key="10">
    <source>
        <dbReference type="Proteomes" id="UP000310421"/>
    </source>
</evidence>
<organism evidence="9 10">
    <name type="scientific">Aureobasidium pullulans</name>
    <name type="common">Black yeast</name>
    <name type="synonym">Pullularia pullulans</name>
    <dbReference type="NCBI Taxonomy" id="5580"/>
    <lineage>
        <taxon>Eukaryota</taxon>
        <taxon>Fungi</taxon>
        <taxon>Dikarya</taxon>
        <taxon>Ascomycota</taxon>
        <taxon>Pezizomycotina</taxon>
        <taxon>Dothideomycetes</taxon>
        <taxon>Dothideomycetidae</taxon>
        <taxon>Dothideales</taxon>
        <taxon>Saccotheciaceae</taxon>
        <taxon>Aureobasidium</taxon>
    </lineage>
</organism>
<feature type="compositionally biased region" description="Polar residues" evidence="7">
    <location>
        <begin position="429"/>
        <end position="438"/>
    </location>
</feature>